<evidence type="ECO:0000313" key="3">
    <source>
        <dbReference type="Proteomes" id="UP000184310"/>
    </source>
</evidence>
<sequence>MMENSTFSQNMDTVFDDLHNFVKTDSVLGTPLPIGDKTLVPIMSVTLGYGNADMPQKSQSSQSNGTGIGGIGAKISAEAVVVVDKDNVNMLNINDSTNMNQLINKIPEALNNITQNMSQKSQGQQNQQQQGQQTQQHSQSSQFK</sequence>
<dbReference type="InterPro" id="IPR014229">
    <property type="entry name" value="Spore_YtfJ"/>
</dbReference>
<dbReference type="Proteomes" id="UP000184310">
    <property type="component" value="Unassembled WGS sequence"/>
</dbReference>
<accession>A0A1M6N8R4</accession>
<dbReference type="PANTHER" id="PTHR39162">
    <property type="entry name" value="GLL3345 PROTEIN"/>
    <property type="match status" value="1"/>
</dbReference>
<gene>
    <name evidence="2" type="ORF">SAMN02745163_02824</name>
</gene>
<reference evidence="2 3" key="1">
    <citation type="submission" date="2016-11" db="EMBL/GenBank/DDBJ databases">
        <authorList>
            <person name="Jaros S."/>
            <person name="Januszkiewicz K."/>
            <person name="Wedrychowicz H."/>
        </authorList>
    </citation>
    <scope>NUCLEOTIDE SEQUENCE [LARGE SCALE GENOMIC DNA]</scope>
    <source>
        <strain evidence="2 3">DSM 21758</strain>
    </source>
</reference>
<feature type="region of interest" description="Disordered" evidence="1">
    <location>
        <begin position="117"/>
        <end position="144"/>
    </location>
</feature>
<dbReference type="STRING" id="1121302.SAMN02745163_02824"/>
<name>A0A1M6N8R4_9CLOT</name>
<dbReference type="AlphaFoldDB" id="A0A1M6N8R4"/>
<evidence type="ECO:0000256" key="1">
    <source>
        <dbReference type="SAM" id="MobiDB-lite"/>
    </source>
</evidence>
<dbReference type="Pfam" id="PF09579">
    <property type="entry name" value="Spore_YtfJ"/>
    <property type="match status" value="1"/>
</dbReference>
<organism evidence="2 3">
    <name type="scientific">Clostridium cavendishii DSM 21758</name>
    <dbReference type="NCBI Taxonomy" id="1121302"/>
    <lineage>
        <taxon>Bacteria</taxon>
        <taxon>Bacillati</taxon>
        <taxon>Bacillota</taxon>
        <taxon>Clostridia</taxon>
        <taxon>Eubacteriales</taxon>
        <taxon>Clostridiaceae</taxon>
        <taxon>Clostridium</taxon>
    </lineage>
</organism>
<dbReference type="EMBL" id="FQZB01000012">
    <property type="protein sequence ID" value="SHJ91986.1"/>
    <property type="molecule type" value="Genomic_DNA"/>
</dbReference>
<dbReference type="PANTHER" id="PTHR39162:SF1">
    <property type="entry name" value="SPORULATION PROTEIN YTFJ"/>
    <property type="match status" value="1"/>
</dbReference>
<keyword evidence="3" id="KW-1185">Reference proteome</keyword>
<dbReference type="OrthoDB" id="1711150at2"/>
<protein>
    <submittedName>
        <fullName evidence="2">Uncharacterized spore protein YtfJ</fullName>
    </submittedName>
</protein>
<evidence type="ECO:0000313" key="2">
    <source>
        <dbReference type="EMBL" id="SHJ91986.1"/>
    </source>
</evidence>
<proteinExistence type="predicted"/>